<dbReference type="Gene3D" id="3.50.50.60">
    <property type="entry name" value="FAD/NAD(P)-binding domain"/>
    <property type="match status" value="2"/>
</dbReference>
<proteinExistence type="inferred from homology"/>
<sequence>MIRDLEVSQPDPSEVADVCIVGAGAAGIVIAVELIRQGKRVVLLEGGGADVEERSQETYRSEVVGNIHRGVHTGRFRAKGGTTTRWGGQILEFEYLDFIQRPWIAESGWPFSKDELRPYYERALELEGLGGVIRKDESVWRKIGVEPPSFDGLHSYFSRWCPEPSFARLHRAVLEENASLVVWLHANAVEMIFHADRMIGVRCRTLTGVEATFRASRFVFCLGAIESSRFFLQPSAAGFPWNRSGLLGRHFQDHIDVNAAEIEPIDSEGFHRIFDNIFREGFKYHPKLRLSSSIQQERRTLNVAATMSFISNADEALGRLKETAKKILRGRVREVAFADVVFVVKNLPLLVRQTLRYAIQNRAYNPSDAAITLRVHCEQQPDSTSSITLSDERDALGLYRTRLDWQISDKELAAIREYVLIAQCSLAGIARVIPDPDLVAGKPEFRAKCDDSNHHMGGMRMAVDPEDGVVDPNLRLHGTANIYVCSGAVFPTSSFSNPTHTVLALAVRLADHLAGDLG</sequence>
<evidence type="ECO:0000256" key="3">
    <source>
        <dbReference type="ARBA" id="ARBA00022630"/>
    </source>
</evidence>
<comment type="similarity">
    <text evidence="2">Belongs to the GMC oxidoreductase family.</text>
</comment>
<evidence type="ECO:0000256" key="5">
    <source>
        <dbReference type="ARBA" id="ARBA00023002"/>
    </source>
</evidence>
<reference evidence="7 8" key="1">
    <citation type="submission" date="2018-11" db="EMBL/GenBank/DDBJ databases">
        <authorList>
            <person name="Mardanov A.V."/>
            <person name="Ravin N.V."/>
            <person name="Dedysh S.N."/>
        </authorList>
    </citation>
    <scope>NUCLEOTIDE SEQUENCE [LARGE SCALE GENOMIC DNA]</scope>
    <source>
        <strain evidence="7 8">AF10</strain>
    </source>
</reference>
<dbReference type="AlphaFoldDB" id="A0A4Q0T316"/>
<keyword evidence="3" id="KW-0285">Flavoprotein</keyword>
<accession>A0A4Q0T316</accession>
<dbReference type="InterPro" id="IPR051473">
    <property type="entry name" value="P2Ox-like"/>
</dbReference>
<dbReference type="SUPFAM" id="SSF51905">
    <property type="entry name" value="FAD/NAD(P)-binding domain"/>
    <property type="match status" value="1"/>
</dbReference>
<evidence type="ECO:0000256" key="2">
    <source>
        <dbReference type="ARBA" id="ARBA00010790"/>
    </source>
</evidence>
<dbReference type="Pfam" id="PF05199">
    <property type="entry name" value="GMC_oxred_C"/>
    <property type="match status" value="1"/>
</dbReference>
<evidence type="ECO:0000256" key="4">
    <source>
        <dbReference type="ARBA" id="ARBA00022827"/>
    </source>
</evidence>
<dbReference type="PANTHER" id="PTHR42784">
    <property type="entry name" value="PYRANOSE 2-OXIDASE"/>
    <property type="match status" value="1"/>
</dbReference>
<protein>
    <submittedName>
        <fullName evidence="7">Glucose-methanol-choline (GMC) oxidoreductase:NAD binding site</fullName>
    </submittedName>
</protein>
<keyword evidence="4" id="KW-0274">FAD</keyword>
<dbReference type="PANTHER" id="PTHR42784:SF1">
    <property type="entry name" value="PYRANOSE 2-OXIDASE"/>
    <property type="match status" value="1"/>
</dbReference>
<dbReference type="OrthoDB" id="9798604at2"/>
<reference evidence="8" key="2">
    <citation type="submission" date="2019-02" db="EMBL/GenBank/DDBJ databases">
        <title>Granulicella sibirica sp. nov., a psychrotolerant acidobacterium isolated from an organic soil layer in forested tundra, West Siberia.</title>
        <authorList>
            <person name="Oshkin I.Y."/>
            <person name="Kulichevskaya I.S."/>
            <person name="Rijpstra W.I.C."/>
            <person name="Sinninghe Damste J.S."/>
            <person name="Rakitin A.L."/>
            <person name="Ravin N.V."/>
            <person name="Dedysh S.N."/>
        </authorList>
    </citation>
    <scope>NUCLEOTIDE SEQUENCE [LARGE SCALE GENOMIC DNA]</scope>
    <source>
        <strain evidence="8">AF10</strain>
    </source>
</reference>
<evidence type="ECO:0000313" key="8">
    <source>
        <dbReference type="Proteomes" id="UP000289437"/>
    </source>
</evidence>
<evidence type="ECO:0000259" key="6">
    <source>
        <dbReference type="Pfam" id="PF05199"/>
    </source>
</evidence>
<name>A0A4Q0T316_9BACT</name>
<dbReference type="GO" id="GO:0016614">
    <property type="term" value="F:oxidoreductase activity, acting on CH-OH group of donors"/>
    <property type="evidence" value="ECO:0007669"/>
    <property type="project" value="InterPro"/>
</dbReference>
<evidence type="ECO:0000313" key="7">
    <source>
        <dbReference type="EMBL" id="RXH56850.1"/>
    </source>
</evidence>
<comment type="caution">
    <text evidence="7">The sequence shown here is derived from an EMBL/GenBank/DDBJ whole genome shotgun (WGS) entry which is preliminary data.</text>
</comment>
<dbReference type="Proteomes" id="UP000289437">
    <property type="component" value="Unassembled WGS sequence"/>
</dbReference>
<dbReference type="InterPro" id="IPR007867">
    <property type="entry name" value="GMC_OxRtase_C"/>
</dbReference>
<keyword evidence="8" id="KW-1185">Reference proteome</keyword>
<gene>
    <name evidence="7" type="ORF">GRAN_0160</name>
</gene>
<feature type="domain" description="Glucose-methanol-choline oxidoreductase C-terminal" evidence="6">
    <location>
        <begin position="381"/>
        <end position="506"/>
    </location>
</feature>
<comment type="cofactor">
    <cofactor evidence="1">
        <name>FAD</name>
        <dbReference type="ChEBI" id="CHEBI:57692"/>
    </cofactor>
</comment>
<organism evidence="7 8">
    <name type="scientific">Granulicella sibirica</name>
    <dbReference type="NCBI Taxonomy" id="2479048"/>
    <lineage>
        <taxon>Bacteria</taxon>
        <taxon>Pseudomonadati</taxon>
        <taxon>Acidobacteriota</taxon>
        <taxon>Terriglobia</taxon>
        <taxon>Terriglobales</taxon>
        <taxon>Acidobacteriaceae</taxon>
        <taxon>Granulicella</taxon>
    </lineage>
</organism>
<keyword evidence="5" id="KW-0560">Oxidoreductase</keyword>
<dbReference type="InterPro" id="IPR036188">
    <property type="entry name" value="FAD/NAD-bd_sf"/>
</dbReference>
<dbReference type="EMBL" id="RDSM01000001">
    <property type="protein sequence ID" value="RXH56850.1"/>
    <property type="molecule type" value="Genomic_DNA"/>
</dbReference>
<dbReference type="RefSeq" id="WP_128911111.1">
    <property type="nucleotide sequence ID" value="NZ_RDSM01000001.1"/>
</dbReference>
<evidence type="ECO:0000256" key="1">
    <source>
        <dbReference type="ARBA" id="ARBA00001974"/>
    </source>
</evidence>